<reference evidence="2" key="1">
    <citation type="submission" date="2021-01" db="EMBL/GenBank/DDBJ databases">
        <authorList>
            <consortium name="Genoscope - CEA"/>
            <person name="William W."/>
        </authorList>
    </citation>
    <scope>NUCLEOTIDE SEQUENCE</scope>
</reference>
<accession>A0A8S1V033</accession>
<proteinExistence type="predicted"/>
<feature type="coiled-coil region" evidence="1">
    <location>
        <begin position="23"/>
        <end position="59"/>
    </location>
</feature>
<keyword evidence="1" id="KW-0175">Coiled coil</keyword>
<keyword evidence="3" id="KW-1185">Reference proteome</keyword>
<evidence type="ECO:0000313" key="2">
    <source>
        <dbReference type="EMBL" id="CAD8169887.1"/>
    </source>
</evidence>
<protein>
    <submittedName>
        <fullName evidence="2">Uncharacterized protein</fullName>
    </submittedName>
</protein>
<name>A0A8S1V033_9CILI</name>
<evidence type="ECO:0000313" key="3">
    <source>
        <dbReference type="Proteomes" id="UP000689195"/>
    </source>
</evidence>
<dbReference type="EMBL" id="CAJJDO010000052">
    <property type="protein sequence ID" value="CAD8169887.1"/>
    <property type="molecule type" value="Genomic_DNA"/>
</dbReference>
<dbReference type="Proteomes" id="UP000689195">
    <property type="component" value="Unassembled WGS sequence"/>
</dbReference>
<evidence type="ECO:0000256" key="1">
    <source>
        <dbReference type="SAM" id="Coils"/>
    </source>
</evidence>
<gene>
    <name evidence="2" type="ORF">PPENT_87.1.T0520027</name>
</gene>
<dbReference type="AlphaFoldDB" id="A0A8S1V033"/>
<sequence length="79" mass="9820">MRRKLKINFQIYENIVDNIYIKMTKETMEKDKLQIEKQLLEIESQIKQHNQQNQNNDQQVIKDIINYREFYQINEFAQK</sequence>
<comment type="caution">
    <text evidence="2">The sequence shown here is derived from an EMBL/GenBank/DDBJ whole genome shotgun (WGS) entry which is preliminary data.</text>
</comment>
<organism evidence="2 3">
    <name type="scientific">Paramecium pentaurelia</name>
    <dbReference type="NCBI Taxonomy" id="43138"/>
    <lineage>
        <taxon>Eukaryota</taxon>
        <taxon>Sar</taxon>
        <taxon>Alveolata</taxon>
        <taxon>Ciliophora</taxon>
        <taxon>Intramacronucleata</taxon>
        <taxon>Oligohymenophorea</taxon>
        <taxon>Peniculida</taxon>
        <taxon>Parameciidae</taxon>
        <taxon>Paramecium</taxon>
    </lineage>
</organism>